<accession>A0A1Z4VTM2</accession>
<dbReference type="AlphaFoldDB" id="A0A1Z4VTM2"/>
<organism evidence="1 2">
    <name type="scientific">Thiohalobacter thiocyanaticus</name>
    <dbReference type="NCBI Taxonomy" id="585455"/>
    <lineage>
        <taxon>Bacteria</taxon>
        <taxon>Pseudomonadati</taxon>
        <taxon>Pseudomonadota</taxon>
        <taxon>Gammaproteobacteria</taxon>
        <taxon>Thiohalobacterales</taxon>
        <taxon>Thiohalobacteraceae</taxon>
        <taxon>Thiohalobacter</taxon>
    </lineage>
</organism>
<dbReference type="RefSeq" id="WP_096366813.1">
    <property type="nucleotide sequence ID" value="NZ_AP018052.1"/>
</dbReference>
<dbReference type="PANTHER" id="PTHR38774">
    <property type="entry name" value="CYTOPLASMIC PROTEIN-RELATED"/>
    <property type="match status" value="1"/>
</dbReference>
<evidence type="ECO:0000313" key="2">
    <source>
        <dbReference type="Proteomes" id="UP000218765"/>
    </source>
</evidence>
<dbReference type="PANTHER" id="PTHR38774:SF1">
    <property type="entry name" value="CYTOPLASMIC PROTEIN"/>
    <property type="match status" value="1"/>
</dbReference>
<gene>
    <name evidence="1" type="ORF">FOKN1_2378</name>
</gene>
<dbReference type="KEGG" id="ttc:FOKN1_2378"/>
<evidence type="ECO:0008006" key="3">
    <source>
        <dbReference type="Google" id="ProtNLM"/>
    </source>
</evidence>
<proteinExistence type="predicted"/>
<reference evidence="1 2" key="1">
    <citation type="submission" date="2017-05" db="EMBL/GenBank/DDBJ databases">
        <title>Thiocyanate degradation by Thiohalobacter thiocyanaticus FOKN1.</title>
        <authorList>
            <person name="Oshiki M."/>
            <person name="Fukushima T."/>
            <person name="Kawano S."/>
            <person name="Nakagawa J."/>
        </authorList>
    </citation>
    <scope>NUCLEOTIDE SEQUENCE [LARGE SCALE GENOMIC DNA]</scope>
    <source>
        <strain evidence="1 2">FOKN1</strain>
    </source>
</reference>
<keyword evidence="2" id="KW-1185">Reference proteome</keyword>
<dbReference type="EMBL" id="AP018052">
    <property type="protein sequence ID" value="BAZ94752.1"/>
    <property type="molecule type" value="Genomic_DNA"/>
</dbReference>
<protein>
    <recommendedName>
        <fullName evidence="3">DUF1249 domain-containing protein</fullName>
    </recommendedName>
</protein>
<dbReference type="InterPro" id="IPR009659">
    <property type="entry name" value="DUF1249"/>
</dbReference>
<dbReference type="Pfam" id="PF06853">
    <property type="entry name" value="DUF1249"/>
    <property type="match status" value="1"/>
</dbReference>
<name>A0A1Z4VTM2_9GAMM</name>
<sequence length="171" mass="20126">MLVTDHKTRLHGRQNDLSDLMAIYECNYIRLRQLLRELDAYALDTSYVSQAARALDLHLHLHERSRYTTTLSLTYLFQDALGEFPAPDIRVRLYHDARLAEVIACGRRRGRRDAVYDRMRNRYSLDRKWHMNRFLQKWLGYCLRQGHRFLPPGEADAALPDWEGLAGGPLR</sequence>
<evidence type="ECO:0000313" key="1">
    <source>
        <dbReference type="EMBL" id="BAZ94752.1"/>
    </source>
</evidence>
<dbReference type="OrthoDB" id="9793663at2"/>
<dbReference type="Proteomes" id="UP000218765">
    <property type="component" value="Chromosome"/>
</dbReference>